<reference evidence="3 4" key="1">
    <citation type="submission" date="2020-07" db="EMBL/GenBank/DDBJ databases">
        <title>Comparative genomics of pyrophilous fungi reveals a link between fire events and developmental genes.</title>
        <authorList>
            <consortium name="DOE Joint Genome Institute"/>
            <person name="Steindorff A.S."/>
            <person name="Carver A."/>
            <person name="Calhoun S."/>
            <person name="Stillman K."/>
            <person name="Liu H."/>
            <person name="Lipzen A."/>
            <person name="Pangilinan J."/>
            <person name="Labutti K."/>
            <person name="Bruns T.D."/>
            <person name="Grigoriev I.V."/>
        </authorList>
    </citation>
    <scope>NUCLEOTIDE SEQUENCE [LARGE SCALE GENOMIC DNA]</scope>
    <source>
        <strain evidence="3 4">CBS 144469</strain>
    </source>
</reference>
<dbReference type="Proteomes" id="UP000521943">
    <property type="component" value="Unassembled WGS sequence"/>
</dbReference>
<dbReference type="EMBL" id="JACGCI010000034">
    <property type="protein sequence ID" value="KAF6754484.1"/>
    <property type="molecule type" value="Genomic_DNA"/>
</dbReference>
<evidence type="ECO:0000256" key="2">
    <source>
        <dbReference type="SAM" id="SignalP"/>
    </source>
</evidence>
<feature type="signal peptide" evidence="2">
    <location>
        <begin position="1"/>
        <end position="20"/>
    </location>
</feature>
<evidence type="ECO:0000313" key="3">
    <source>
        <dbReference type="EMBL" id="KAF6754484.1"/>
    </source>
</evidence>
<feature type="chain" id="PRO_5034380410" evidence="2">
    <location>
        <begin position="21"/>
        <end position="209"/>
    </location>
</feature>
<keyword evidence="2" id="KW-0732">Signal</keyword>
<accession>A0A8H6HXT8</accession>
<evidence type="ECO:0000313" key="4">
    <source>
        <dbReference type="Proteomes" id="UP000521943"/>
    </source>
</evidence>
<comment type="caution">
    <text evidence="3">The sequence shown here is derived from an EMBL/GenBank/DDBJ whole genome shotgun (WGS) entry which is preliminary data.</text>
</comment>
<keyword evidence="4" id="KW-1185">Reference proteome</keyword>
<feature type="compositionally biased region" description="Low complexity" evidence="1">
    <location>
        <begin position="112"/>
        <end position="130"/>
    </location>
</feature>
<dbReference type="AlphaFoldDB" id="A0A8H6HXT8"/>
<proteinExistence type="predicted"/>
<feature type="region of interest" description="Disordered" evidence="1">
    <location>
        <begin position="109"/>
        <end position="130"/>
    </location>
</feature>
<sequence>MLSYLRSGLALMALVGSALATPLPHHPTGEAHAELSTRSTPQPFSLNNWGGLQSLNKFDDFFGAGNFDGSLNKQILLAQQNQLLCQAKPDQRRPAAAGDHPGVLQEKHRLFSSSSSLPDSTSSETTSSASTAACPGFDQVIADQLLQLLLEGGGLNRNGFDFNGIDIGSHVISVGGSNWNNGKALQALLQAQAAAQSALDITNILKFSA</sequence>
<organism evidence="3 4">
    <name type="scientific">Ephemerocybe angulata</name>
    <dbReference type="NCBI Taxonomy" id="980116"/>
    <lineage>
        <taxon>Eukaryota</taxon>
        <taxon>Fungi</taxon>
        <taxon>Dikarya</taxon>
        <taxon>Basidiomycota</taxon>
        <taxon>Agaricomycotina</taxon>
        <taxon>Agaricomycetes</taxon>
        <taxon>Agaricomycetidae</taxon>
        <taxon>Agaricales</taxon>
        <taxon>Agaricineae</taxon>
        <taxon>Psathyrellaceae</taxon>
        <taxon>Ephemerocybe</taxon>
    </lineage>
</organism>
<protein>
    <submittedName>
        <fullName evidence="3">Uncharacterized protein</fullName>
    </submittedName>
</protein>
<name>A0A8H6HXT8_9AGAR</name>
<evidence type="ECO:0000256" key="1">
    <source>
        <dbReference type="SAM" id="MobiDB-lite"/>
    </source>
</evidence>
<gene>
    <name evidence="3" type="ORF">DFP72DRAFT_1068514</name>
</gene>